<accession>A0ABQ6FJW0</accession>
<dbReference type="Gene3D" id="3.50.50.60">
    <property type="entry name" value="FAD/NAD(P)-binding domain"/>
    <property type="match status" value="1"/>
</dbReference>
<comment type="caution">
    <text evidence="1">The sequence shown here is derived from an EMBL/GenBank/DDBJ whole genome shotgun (WGS) entry which is preliminary data.</text>
</comment>
<evidence type="ECO:0000313" key="1">
    <source>
        <dbReference type="EMBL" id="GLV53271.1"/>
    </source>
</evidence>
<evidence type="ECO:0000313" key="2">
    <source>
        <dbReference type="Proteomes" id="UP001344906"/>
    </source>
</evidence>
<dbReference type="SUPFAM" id="SSF51905">
    <property type="entry name" value="FAD/NAD(P)-binding domain"/>
    <property type="match status" value="1"/>
</dbReference>
<keyword evidence="2" id="KW-1185">Reference proteome</keyword>
<sequence>MPPTINYNAIVISTSQGGRFLLIAFAKAGYKVALIKRGPMDGTCVNSGCTPTKTMVASVRLAYQAKRGVDYGIHVGPISVDMEAIRKWKQSIVEGALRLKLNKNGYRGRCILSPGSLPGGDKHK</sequence>
<reference evidence="1 2" key="1">
    <citation type="submission" date="2023-02" db="EMBL/GenBank/DDBJ databases">
        <title>Dictyobacter halimunensis sp. nov., a new member of the class Ktedonobacteria from forest soil in a geothermal area.</title>
        <authorList>
            <person name="Rachmania M.K."/>
            <person name="Ningsih F."/>
            <person name="Sakai Y."/>
            <person name="Yabe S."/>
            <person name="Yokota A."/>
            <person name="Sjamsuridzal W."/>
        </authorList>
    </citation>
    <scope>NUCLEOTIDE SEQUENCE [LARGE SCALE GENOMIC DNA]</scope>
    <source>
        <strain evidence="1 2">S3.2.2.5</strain>
    </source>
</reference>
<protein>
    <recommendedName>
        <fullName evidence="3">FAD/NAD(P)-binding domain-containing protein</fullName>
    </recommendedName>
</protein>
<dbReference type="Proteomes" id="UP001344906">
    <property type="component" value="Unassembled WGS sequence"/>
</dbReference>
<dbReference type="PANTHER" id="PTHR43014">
    <property type="entry name" value="MERCURIC REDUCTASE"/>
    <property type="match status" value="1"/>
</dbReference>
<dbReference type="EMBL" id="BSRI01000001">
    <property type="protein sequence ID" value="GLV53271.1"/>
    <property type="molecule type" value="Genomic_DNA"/>
</dbReference>
<dbReference type="RefSeq" id="WP_338246746.1">
    <property type="nucleotide sequence ID" value="NZ_BSRI01000001.1"/>
</dbReference>
<gene>
    <name evidence="1" type="ORF">KDH_01260</name>
</gene>
<dbReference type="PANTHER" id="PTHR43014:SF2">
    <property type="entry name" value="MERCURIC REDUCTASE"/>
    <property type="match status" value="1"/>
</dbReference>
<organism evidence="1 2">
    <name type="scientific">Dictyobacter halimunensis</name>
    <dbReference type="NCBI Taxonomy" id="3026934"/>
    <lineage>
        <taxon>Bacteria</taxon>
        <taxon>Bacillati</taxon>
        <taxon>Chloroflexota</taxon>
        <taxon>Ktedonobacteria</taxon>
        <taxon>Ktedonobacterales</taxon>
        <taxon>Dictyobacteraceae</taxon>
        <taxon>Dictyobacter</taxon>
    </lineage>
</organism>
<evidence type="ECO:0008006" key="3">
    <source>
        <dbReference type="Google" id="ProtNLM"/>
    </source>
</evidence>
<dbReference type="InterPro" id="IPR036188">
    <property type="entry name" value="FAD/NAD-bd_sf"/>
</dbReference>
<proteinExistence type="predicted"/>
<name>A0ABQ6FJW0_9CHLR</name>